<dbReference type="EMBL" id="JAVRRA010024907">
    <property type="protein sequence ID" value="KAK5126491.1"/>
    <property type="molecule type" value="Genomic_DNA"/>
</dbReference>
<proteinExistence type="inferred from homology"/>
<comment type="similarity">
    <text evidence="1">Belongs to the arylamine N-acetyltransferase family.</text>
</comment>
<dbReference type="SUPFAM" id="SSF54001">
    <property type="entry name" value="Cysteine proteinases"/>
    <property type="match status" value="1"/>
</dbReference>
<sequence length="342" mass="38131">MTFSAASRPLYSHTQLSRYFDHIRLPHRYRTLKPTQAKTRDGLAFLNRLQRYQLASVPWENLSKHYSASLVPVTAQLGAEELYKKVVGSTVAGRSLAKDGEKGGPWDGGGGRGGGCLENNAFMGTVLRSLGFDCYPGGGRVHMGGGEWTGWEHMVNFVMIEGQKYKIDVGFGLNGPIQAVPLEENHIQRNIDPSSILLIQSHIAPQTEPAQKLWLYQSRVNDHGDWNDVYCFAETEFIPQDFESMTVSTSFRRNSFFSFSIAMCRMIMAGEVGDSSVEEDELIGTVMLTTKEAKVRIRGKVVEQVEFESEADRLNALRKYFGIGFGEVEKNNVKGTAVTLQT</sequence>
<gene>
    <name evidence="2" type="ORF">LTR16_003070</name>
</gene>
<dbReference type="InterPro" id="IPR001447">
    <property type="entry name" value="Arylamine_N-AcTrfase"/>
</dbReference>
<evidence type="ECO:0000256" key="1">
    <source>
        <dbReference type="ARBA" id="ARBA00006547"/>
    </source>
</evidence>
<evidence type="ECO:0008006" key="4">
    <source>
        <dbReference type="Google" id="ProtNLM"/>
    </source>
</evidence>
<dbReference type="PANTHER" id="PTHR11786">
    <property type="entry name" value="N-HYDROXYARYLAMINE O-ACETYLTRANSFERASE"/>
    <property type="match status" value="1"/>
</dbReference>
<reference evidence="2 3" key="1">
    <citation type="submission" date="2023-08" db="EMBL/GenBank/DDBJ databases">
        <title>Black Yeasts Isolated from many extreme environments.</title>
        <authorList>
            <person name="Coleine C."/>
            <person name="Stajich J.E."/>
            <person name="Selbmann L."/>
        </authorList>
    </citation>
    <scope>NUCLEOTIDE SEQUENCE [LARGE SCALE GENOMIC DNA]</scope>
    <source>
        <strain evidence="2 3">CCFEE 536</strain>
    </source>
</reference>
<comment type="caution">
    <text evidence="2">The sequence shown here is derived from an EMBL/GenBank/DDBJ whole genome shotgun (WGS) entry which is preliminary data.</text>
</comment>
<dbReference type="Proteomes" id="UP001357485">
    <property type="component" value="Unassembled WGS sequence"/>
</dbReference>
<dbReference type="Gene3D" id="3.30.2140.20">
    <property type="match status" value="1"/>
</dbReference>
<evidence type="ECO:0000313" key="2">
    <source>
        <dbReference type="EMBL" id="KAK5126491.1"/>
    </source>
</evidence>
<accession>A0ABR0KSQ8</accession>
<protein>
    <recommendedName>
        <fullName evidence="4">Arylamine N-acetyltransferase</fullName>
    </recommendedName>
</protein>
<evidence type="ECO:0000313" key="3">
    <source>
        <dbReference type="Proteomes" id="UP001357485"/>
    </source>
</evidence>
<dbReference type="InterPro" id="IPR053710">
    <property type="entry name" value="Arylamine_NAT_domain_sf"/>
</dbReference>
<dbReference type="InterPro" id="IPR038765">
    <property type="entry name" value="Papain-like_cys_pep_sf"/>
</dbReference>
<dbReference type="PANTHER" id="PTHR11786:SF0">
    <property type="entry name" value="ARYLAMINE N-ACETYLTRANSFERASE 4-RELATED"/>
    <property type="match status" value="1"/>
</dbReference>
<keyword evidence="3" id="KW-1185">Reference proteome</keyword>
<name>A0ABR0KSQ8_9PEZI</name>
<organism evidence="2 3">
    <name type="scientific">Cryomyces antarcticus</name>
    <dbReference type="NCBI Taxonomy" id="329879"/>
    <lineage>
        <taxon>Eukaryota</taxon>
        <taxon>Fungi</taxon>
        <taxon>Dikarya</taxon>
        <taxon>Ascomycota</taxon>
        <taxon>Pezizomycotina</taxon>
        <taxon>Dothideomycetes</taxon>
        <taxon>Dothideomycetes incertae sedis</taxon>
        <taxon>Cryomyces</taxon>
    </lineage>
</organism>
<dbReference type="Pfam" id="PF00797">
    <property type="entry name" value="Acetyltransf_2"/>
    <property type="match status" value="1"/>
</dbReference>